<organism evidence="4">
    <name type="scientific">Streptomyces sp. SID7499</name>
    <dbReference type="NCBI Taxonomy" id="2706086"/>
    <lineage>
        <taxon>Bacteria</taxon>
        <taxon>Bacillati</taxon>
        <taxon>Actinomycetota</taxon>
        <taxon>Actinomycetes</taxon>
        <taxon>Kitasatosporales</taxon>
        <taxon>Streptomycetaceae</taxon>
        <taxon>Streptomyces</taxon>
    </lineage>
</organism>
<feature type="compositionally biased region" description="Low complexity" evidence="1">
    <location>
        <begin position="103"/>
        <end position="132"/>
    </location>
</feature>
<protein>
    <submittedName>
        <fullName evidence="4">DUF2510 domain-containing protein</fullName>
    </submittedName>
</protein>
<dbReference type="EMBL" id="JAAGMN010003634">
    <property type="protein sequence ID" value="NEE11650.1"/>
    <property type="molecule type" value="Genomic_DNA"/>
</dbReference>
<keyword evidence="2" id="KW-1133">Transmembrane helix</keyword>
<keyword evidence="2" id="KW-0472">Membrane</keyword>
<feature type="region of interest" description="Disordered" evidence="1">
    <location>
        <begin position="33"/>
        <end position="73"/>
    </location>
</feature>
<evidence type="ECO:0000313" key="4">
    <source>
        <dbReference type="EMBL" id="NEE11650.1"/>
    </source>
</evidence>
<reference evidence="4" key="1">
    <citation type="submission" date="2020-01" db="EMBL/GenBank/DDBJ databases">
        <title>Insect and environment-associated Actinomycetes.</title>
        <authorList>
            <person name="Currrie C."/>
            <person name="Chevrette M."/>
            <person name="Carlson C."/>
            <person name="Stubbendieck R."/>
            <person name="Wendt-Pienkowski E."/>
        </authorList>
    </citation>
    <scope>NUCLEOTIDE SEQUENCE</scope>
    <source>
        <strain evidence="4">SID7499</strain>
    </source>
</reference>
<dbReference type="Pfam" id="PF10708">
    <property type="entry name" value="DUF2510"/>
    <property type="match status" value="1"/>
</dbReference>
<comment type="caution">
    <text evidence="4">The sequence shown here is derived from an EMBL/GenBank/DDBJ whole genome shotgun (WGS) entry which is preliminary data.</text>
</comment>
<feature type="region of interest" description="Disordered" evidence="1">
    <location>
        <begin position="98"/>
        <end position="172"/>
    </location>
</feature>
<accession>A0A6G3X294</accession>
<keyword evidence="2" id="KW-0812">Transmembrane</keyword>
<evidence type="ECO:0000256" key="1">
    <source>
        <dbReference type="SAM" id="MobiDB-lite"/>
    </source>
</evidence>
<feature type="transmembrane region" description="Helical" evidence="2">
    <location>
        <begin position="75"/>
        <end position="96"/>
    </location>
</feature>
<proteinExistence type="predicted"/>
<dbReference type="AlphaFoldDB" id="A0A6G3X294"/>
<sequence length="172" mass="17347">MSYATPPGWYPDTGAPGFERWWDGTAWTAHTRPLAAAHAAPEQPPAPAVFGPPSLPLPHQRGPNDGSGGGSRTKVLAITLSGVLVLGAAVAGAVLLGRDEGGTPAAPTTTASSPAPVTTPTATASSSASSSAEADPDEDPTVLVDQLNGITLPVPQGWEKPENTSDDAPTIR</sequence>
<evidence type="ECO:0000259" key="3">
    <source>
        <dbReference type="Pfam" id="PF10708"/>
    </source>
</evidence>
<dbReference type="InterPro" id="IPR018929">
    <property type="entry name" value="DUF2510"/>
</dbReference>
<feature type="non-terminal residue" evidence="4">
    <location>
        <position position="172"/>
    </location>
</feature>
<gene>
    <name evidence="4" type="ORF">G3M58_35000</name>
</gene>
<evidence type="ECO:0000256" key="2">
    <source>
        <dbReference type="SAM" id="Phobius"/>
    </source>
</evidence>
<name>A0A6G3X294_9ACTN</name>
<feature type="domain" description="DUF2510" evidence="3">
    <location>
        <begin position="7"/>
        <end position="39"/>
    </location>
</feature>